<evidence type="ECO:0000313" key="5">
    <source>
        <dbReference type="Proteomes" id="UP001245285"/>
    </source>
</evidence>
<dbReference type="SUPFAM" id="SSF48726">
    <property type="entry name" value="Immunoglobulin"/>
    <property type="match status" value="2"/>
</dbReference>
<dbReference type="PROSITE" id="PS50835">
    <property type="entry name" value="IG_LIKE"/>
    <property type="match status" value="1"/>
</dbReference>
<dbReference type="InterPro" id="IPR013783">
    <property type="entry name" value="Ig-like_fold"/>
</dbReference>
<keyword evidence="1" id="KW-0732">Signal</keyword>
<dbReference type="InterPro" id="IPR037524">
    <property type="entry name" value="PA14/GLEYA"/>
</dbReference>
<reference evidence="4 5" key="1">
    <citation type="submission" date="2023-09" db="EMBL/GenBank/DDBJ databases">
        <authorList>
            <person name="Rey-Velasco X."/>
        </authorList>
    </citation>
    <scope>NUCLEOTIDE SEQUENCE [LARGE SCALE GENOMIC DNA]</scope>
    <source>
        <strain evidence="4 5">F260</strain>
    </source>
</reference>
<feature type="domain" description="Ig-like" evidence="2">
    <location>
        <begin position="60"/>
        <end position="151"/>
    </location>
</feature>
<dbReference type="InterPro" id="IPR036179">
    <property type="entry name" value="Ig-like_dom_sf"/>
</dbReference>
<evidence type="ECO:0000256" key="1">
    <source>
        <dbReference type="SAM" id="SignalP"/>
    </source>
</evidence>
<dbReference type="Proteomes" id="UP001245285">
    <property type="component" value="Unassembled WGS sequence"/>
</dbReference>
<dbReference type="Gene3D" id="2.60.40.10">
    <property type="entry name" value="Immunoglobulins"/>
    <property type="match status" value="2"/>
</dbReference>
<comment type="caution">
    <text evidence="4">The sequence shown here is derived from an EMBL/GenBank/DDBJ whole genome shotgun (WGS) entry which is preliminary data.</text>
</comment>
<name>A0ABU3CPK5_9FLAO</name>
<organism evidence="4 5">
    <name type="scientific">Autumnicola lenta</name>
    <dbReference type="NCBI Taxonomy" id="3075593"/>
    <lineage>
        <taxon>Bacteria</taxon>
        <taxon>Pseudomonadati</taxon>
        <taxon>Bacteroidota</taxon>
        <taxon>Flavobacteriia</taxon>
        <taxon>Flavobacteriales</taxon>
        <taxon>Flavobacteriaceae</taxon>
        <taxon>Autumnicola</taxon>
    </lineage>
</organism>
<evidence type="ECO:0000259" key="3">
    <source>
        <dbReference type="PROSITE" id="PS51820"/>
    </source>
</evidence>
<evidence type="ECO:0000313" key="4">
    <source>
        <dbReference type="EMBL" id="MDT0648177.1"/>
    </source>
</evidence>
<dbReference type="EMBL" id="JAVRHO010000032">
    <property type="protein sequence ID" value="MDT0648177.1"/>
    <property type="molecule type" value="Genomic_DNA"/>
</dbReference>
<feature type="domain" description="PA14" evidence="3">
    <location>
        <begin position="494"/>
        <end position="670"/>
    </location>
</feature>
<dbReference type="InterPro" id="IPR007110">
    <property type="entry name" value="Ig-like_dom"/>
</dbReference>
<sequence>MRNLKFFPCLFFAVLFLGSFSVRANIGKTSEEVVPIYGPHQDVFVPFLAEKEQLTAVFVPTITQQPVSKTVCNGNVATFEVKATGSGTLSYQWFANRGSWYALTPESEQRFFRNYNTSTLTVQNWTNNEGTVRLRVEVTDNSGSVTSNEVTLNATSGTPPSVSVQPTNKNVCVGGNTSFQVSSSGSVFQWQVSTNGGTSFSNLSNGGNYSNVTTNTLNINNAPLALNNYRYRVIVGTGCTTTSNAATLSVSADGPVISSQPVNRTVSMGASTTFQVATSTTGATFQWQRNVSGTWTNVTGTNFTGSTTNTLTVNNAQLSQNGSRFRVVLKNSAGCSTTSNEATLTVNPPTACAYNTSSTSVLSQPQIPCIDMPLRSNLVSSNMAVGQHFVMNVIKGLTYQVATGNTTAPSNQLALTVFKNDAPTEPAIAFSYQNTGNPVTNANNVLVSFTPEFSGQVRVFLNVAGNCTATTPTNIIVNSNVSGGSNIYDDPLTKGTDNWIGHIYDGASFSNYLGYYSEPLETIDQYFGGDFNCFPVYSDGEIRARIYTETFSVRYRMNSSKDGLYTVNLGSDDGGRLYVDNSLVYDNFVDQDYPTSYKTGILLSLNNSELTYEYYEGPDNNRVTFSEPQLVFSNELTTNQDQTVCMGGAANTISGNIIGALPSGINIQGSGYQWTYSLSPDGERTSVGGATQATYTPDLSTAPFNNPGTYYFYRNSILSSTNNFGATPSPYIATHESNAAIITVSSPTVTVTTENNSICIGENTQLTANFSGTGPWTISANFGPAGMFVVEQNPYTIAVTPAETTTYTISSVTDANGCTSNTASSVTVSVNTDNTWTGNTSTNWNTPSNWSCNSLPTLASNIVIPSGLENYPLLSPGNDGLSNNITVETGASIEVNANQLQVAGAITSSGSLDVENGSMAFVGSTAQVIPLGAFTNNRIQNLTINNSAGVSSEAIIELTGILKVENGNFKTGNQLTLISIETQTALIDGSGNGEVTGLVHIQRFMDVAFGYKYFSSPVQPSTVGDFLPYIDLEAAFPNFYRYDENREITTPIADTLSTHASGWEAYTTSTSALNVMEGYAINFGDTGDPVTVELTGEVNNGNFSRTLSNNHKVFTKGFHLIGNPYPSPIDWDATNGWTKTNIDDGIYFFTAGSSNRYTGTYTSYVDGIASDGRSSNIIPSMQGFFIKVSDSETGADLVNGTLGMTNSVRINNFDQPFLKTREPELKPLLRLSAKFGNTETADAMVIYFSSQSSTDFEKEKDAHKMMNTDVSVPNLYSISTDKKQLSISGLPFPATREYTKIPLGIRAEKSGNMTISLQDIQNLPLNFNVYLIDKEKKIGQNLMEKESYSFNIQKGENNSRFHLIFSEEKITSTAVAFDELFSVQTDRNNFKVTLNLEEGQKGVLRASTVTGQILQVKEGRGKETVEFGAITAPGVYFINLFVGDQRFSKKVLIKN</sequence>
<feature type="chain" id="PRO_5046667807" evidence="1">
    <location>
        <begin position="25"/>
        <end position="1455"/>
    </location>
</feature>
<dbReference type="RefSeq" id="WP_311496276.1">
    <property type="nucleotide sequence ID" value="NZ_JAVRHO010000032.1"/>
</dbReference>
<proteinExistence type="predicted"/>
<protein>
    <submittedName>
        <fullName evidence="4">Uncharacterized protein</fullName>
    </submittedName>
</protein>
<gene>
    <name evidence="4" type="ORF">RM545_15900</name>
</gene>
<accession>A0ABU3CPK5</accession>
<dbReference type="PROSITE" id="PS51820">
    <property type="entry name" value="PA14"/>
    <property type="match status" value="1"/>
</dbReference>
<evidence type="ECO:0000259" key="2">
    <source>
        <dbReference type="PROSITE" id="PS50835"/>
    </source>
</evidence>
<feature type="signal peptide" evidence="1">
    <location>
        <begin position="1"/>
        <end position="24"/>
    </location>
</feature>
<keyword evidence="5" id="KW-1185">Reference proteome</keyword>